<feature type="compositionally biased region" description="Polar residues" evidence="1">
    <location>
        <begin position="84"/>
        <end position="99"/>
    </location>
</feature>
<dbReference type="Proteomes" id="UP000215305">
    <property type="component" value="Unassembled WGS sequence"/>
</dbReference>
<gene>
    <name evidence="2" type="ORF">CDV56_104300</name>
</gene>
<comment type="caution">
    <text evidence="2">The sequence shown here is derived from an EMBL/GenBank/DDBJ whole genome shotgun (WGS) entry which is preliminary data.</text>
</comment>
<evidence type="ECO:0000313" key="3">
    <source>
        <dbReference type="Proteomes" id="UP000215305"/>
    </source>
</evidence>
<dbReference type="AlphaFoldDB" id="A0A397I215"/>
<reference evidence="2" key="1">
    <citation type="submission" date="2018-08" db="EMBL/GenBank/DDBJ databases">
        <title>Draft genome sequence of azole-resistant Aspergillus thermomutatus (Neosartorya pseudofischeri) strain HMR AF 39, isolated from a human nasal aspirate.</title>
        <authorList>
            <person name="Parent-Michaud M."/>
            <person name="Dufresne P.J."/>
            <person name="Fournier E."/>
            <person name="Martineau C."/>
            <person name="Moreira S."/>
            <person name="Perkins V."/>
            <person name="De Repentigny L."/>
            <person name="Dufresne S.F."/>
        </authorList>
    </citation>
    <scope>NUCLEOTIDE SEQUENCE [LARGE SCALE GENOMIC DNA]</scope>
    <source>
        <strain evidence="2">HMR AF 39</strain>
    </source>
</reference>
<feature type="compositionally biased region" description="Basic and acidic residues" evidence="1">
    <location>
        <begin position="21"/>
        <end position="34"/>
    </location>
</feature>
<feature type="region of interest" description="Disordered" evidence="1">
    <location>
        <begin position="1"/>
        <end position="106"/>
    </location>
</feature>
<evidence type="ECO:0000256" key="1">
    <source>
        <dbReference type="SAM" id="MobiDB-lite"/>
    </source>
</evidence>
<dbReference type="OrthoDB" id="4424648at2759"/>
<protein>
    <submittedName>
        <fullName evidence="2">Uncharacterized protein</fullName>
    </submittedName>
</protein>
<dbReference type="RefSeq" id="XP_026618951.1">
    <property type="nucleotide sequence ID" value="XM_026757919.1"/>
</dbReference>
<accession>A0A397I215</accession>
<dbReference type="VEuPathDB" id="FungiDB:CDV56_104300"/>
<organism evidence="2 3">
    <name type="scientific">Aspergillus thermomutatus</name>
    <name type="common">Neosartorya pseudofischeri</name>
    <dbReference type="NCBI Taxonomy" id="41047"/>
    <lineage>
        <taxon>Eukaryota</taxon>
        <taxon>Fungi</taxon>
        <taxon>Dikarya</taxon>
        <taxon>Ascomycota</taxon>
        <taxon>Pezizomycotina</taxon>
        <taxon>Eurotiomycetes</taxon>
        <taxon>Eurotiomycetidae</taxon>
        <taxon>Eurotiales</taxon>
        <taxon>Aspergillaceae</taxon>
        <taxon>Aspergillus</taxon>
        <taxon>Aspergillus subgen. Fumigati</taxon>
    </lineage>
</organism>
<sequence>MSNIFQKVKEVMSGRFNDPNETTHYDDGGKRKYNDSSTSNDFGSAVHDALPGSGNSRPNIGGDGRDRNDQYPPSAESHRGSRGTHGSNSSTENYATASNDYEGRRG</sequence>
<keyword evidence="3" id="KW-1185">Reference proteome</keyword>
<name>A0A397I215_ASPTH</name>
<dbReference type="GeneID" id="38126274"/>
<evidence type="ECO:0000313" key="2">
    <source>
        <dbReference type="EMBL" id="RHZ68278.1"/>
    </source>
</evidence>
<proteinExistence type="predicted"/>
<dbReference type="EMBL" id="NKHU02000002">
    <property type="protein sequence ID" value="RHZ68278.1"/>
    <property type="molecule type" value="Genomic_DNA"/>
</dbReference>